<accession>A0ABT4AC55</accession>
<organism evidence="1 2">
    <name type="scientific">Archangium lansingense</name>
    <dbReference type="NCBI Taxonomy" id="2995310"/>
    <lineage>
        <taxon>Bacteria</taxon>
        <taxon>Pseudomonadati</taxon>
        <taxon>Myxococcota</taxon>
        <taxon>Myxococcia</taxon>
        <taxon>Myxococcales</taxon>
        <taxon>Cystobacterineae</taxon>
        <taxon>Archangiaceae</taxon>
        <taxon>Archangium</taxon>
    </lineage>
</organism>
<evidence type="ECO:0000313" key="2">
    <source>
        <dbReference type="Proteomes" id="UP001207654"/>
    </source>
</evidence>
<gene>
    <name evidence="1" type="ORF">OV287_32840</name>
</gene>
<sequence>MGVDKDYDFLSMHLVEHSMKKSARHMMLIYGENDPWSSGAFEVNPANDSVGYFVAGGNHGASLYTLPAAEQGAALQQLSDWMGVPIRPFPSAAASNTAEDVPVVNPVLERRHRL</sequence>
<dbReference type="InterPro" id="IPR008761">
    <property type="entry name" value="Peptidase_S37"/>
</dbReference>
<reference evidence="1 2" key="1">
    <citation type="submission" date="2022-11" db="EMBL/GenBank/DDBJ databases">
        <title>Minimal conservation of predation-associated metabolite biosynthetic gene clusters underscores biosynthetic potential of Myxococcota including descriptions for ten novel species: Archangium lansinium sp. nov., Myxococcus landrumus sp. nov., Nannocystis bai.</title>
        <authorList>
            <person name="Ahearne A."/>
            <person name="Stevens C."/>
            <person name="Phillips K."/>
        </authorList>
    </citation>
    <scope>NUCLEOTIDE SEQUENCE [LARGE SCALE GENOMIC DNA]</scope>
    <source>
        <strain evidence="1 2">MIWBW</strain>
    </source>
</reference>
<proteinExistence type="predicted"/>
<dbReference type="Proteomes" id="UP001207654">
    <property type="component" value="Unassembled WGS sequence"/>
</dbReference>
<dbReference type="EMBL" id="JAPNKA010000001">
    <property type="protein sequence ID" value="MCY1079258.1"/>
    <property type="molecule type" value="Genomic_DNA"/>
</dbReference>
<protein>
    <submittedName>
        <fullName evidence="1">Uncharacterized protein</fullName>
    </submittedName>
</protein>
<evidence type="ECO:0000313" key="1">
    <source>
        <dbReference type="EMBL" id="MCY1079258.1"/>
    </source>
</evidence>
<keyword evidence="2" id="KW-1185">Reference proteome</keyword>
<comment type="caution">
    <text evidence="1">The sequence shown here is derived from an EMBL/GenBank/DDBJ whole genome shotgun (WGS) entry which is preliminary data.</text>
</comment>
<dbReference type="Pfam" id="PF05576">
    <property type="entry name" value="Peptidase_S37"/>
    <property type="match status" value="1"/>
</dbReference>
<name>A0ABT4AC55_9BACT</name>
<dbReference type="RefSeq" id="WP_267537988.1">
    <property type="nucleotide sequence ID" value="NZ_JAPNKA010000001.1"/>
</dbReference>